<reference evidence="2 3" key="1">
    <citation type="submission" date="2021-06" db="EMBL/GenBank/DDBJ databases">
        <title>Caerostris extrusa draft genome.</title>
        <authorList>
            <person name="Kono N."/>
            <person name="Arakawa K."/>
        </authorList>
    </citation>
    <scope>NUCLEOTIDE SEQUENCE [LARGE SCALE GENOMIC DNA]</scope>
</reference>
<feature type="region of interest" description="Disordered" evidence="1">
    <location>
        <begin position="163"/>
        <end position="197"/>
    </location>
</feature>
<gene>
    <name evidence="2" type="ORF">CEXT_659271</name>
</gene>
<protein>
    <submittedName>
        <fullName evidence="2">Uncharacterized protein</fullName>
    </submittedName>
</protein>
<evidence type="ECO:0000256" key="1">
    <source>
        <dbReference type="SAM" id="MobiDB-lite"/>
    </source>
</evidence>
<organism evidence="2 3">
    <name type="scientific">Caerostris extrusa</name>
    <name type="common">Bark spider</name>
    <name type="synonym">Caerostris bankana</name>
    <dbReference type="NCBI Taxonomy" id="172846"/>
    <lineage>
        <taxon>Eukaryota</taxon>
        <taxon>Metazoa</taxon>
        <taxon>Ecdysozoa</taxon>
        <taxon>Arthropoda</taxon>
        <taxon>Chelicerata</taxon>
        <taxon>Arachnida</taxon>
        <taxon>Araneae</taxon>
        <taxon>Araneomorphae</taxon>
        <taxon>Entelegynae</taxon>
        <taxon>Araneoidea</taxon>
        <taxon>Araneidae</taxon>
        <taxon>Caerostris</taxon>
    </lineage>
</organism>
<proteinExistence type="predicted"/>
<dbReference type="EMBL" id="BPLR01013998">
    <property type="protein sequence ID" value="GIY65516.1"/>
    <property type="molecule type" value="Genomic_DNA"/>
</dbReference>
<evidence type="ECO:0000313" key="3">
    <source>
        <dbReference type="Proteomes" id="UP001054945"/>
    </source>
</evidence>
<dbReference type="AlphaFoldDB" id="A0AAV4V5W2"/>
<feature type="compositionally biased region" description="Polar residues" evidence="1">
    <location>
        <begin position="177"/>
        <end position="187"/>
    </location>
</feature>
<comment type="caution">
    <text evidence="2">The sequence shown here is derived from an EMBL/GenBank/DDBJ whole genome shotgun (WGS) entry which is preliminary data.</text>
</comment>
<dbReference type="Proteomes" id="UP001054945">
    <property type="component" value="Unassembled WGS sequence"/>
</dbReference>
<keyword evidence="3" id="KW-1185">Reference proteome</keyword>
<sequence>MSEMEVSTEGNGPSEDHLEVPSPPAVESNAKNTTEKVSPEEMCRQLSTAFKEIEVIDSIVENSKRSDLQQDYVQINETLLQKRKFLEEWVSRYHCPIESCKLHNSPKNLVNNVNHTVNNNVNNVVNCNSGKSVNASISRKVNVKPVVNSNSSKHVTLANASNSGKVIGNVKPKTKRNASQISSNINDSGEFRTPNKN</sequence>
<name>A0AAV4V5W2_CAEEX</name>
<accession>A0AAV4V5W2</accession>
<feature type="region of interest" description="Disordered" evidence="1">
    <location>
        <begin position="1"/>
        <end position="40"/>
    </location>
</feature>
<evidence type="ECO:0000313" key="2">
    <source>
        <dbReference type="EMBL" id="GIY65516.1"/>
    </source>
</evidence>